<feature type="compositionally biased region" description="Basic and acidic residues" evidence="5">
    <location>
        <begin position="193"/>
        <end position="202"/>
    </location>
</feature>
<evidence type="ECO:0000256" key="1">
    <source>
        <dbReference type="ARBA" id="ARBA00004370"/>
    </source>
</evidence>
<dbReference type="GO" id="GO:0016020">
    <property type="term" value="C:membrane"/>
    <property type="evidence" value="ECO:0007669"/>
    <property type="project" value="UniProtKB-SubCell"/>
</dbReference>
<dbReference type="AlphaFoldDB" id="A0AAN8X8G0"/>
<evidence type="ECO:0000313" key="6">
    <source>
        <dbReference type="EMBL" id="KAK7079785.1"/>
    </source>
</evidence>
<accession>A0AAN8X8G0</accession>
<proteinExistence type="inferred from homology"/>
<name>A0AAN8X8G0_HALRR</name>
<organism evidence="6 7">
    <name type="scientific">Halocaridina rubra</name>
    <name type="common">Hawaiian red shrimp</name>
    <dbReference type="NCBI Taxonomy" id="373956"/>
    <lineage>
        <taxon>Eukaryota</taxon>
        <taxon>Metazoa</taxon>
        <taxon>Ecdysozoa</taxon>
        <taxon>Arthropoda</taxon>
        <taxon>Crustacea</taxon>
        <taxon>Multicrustacea</taxon>
        <taxon>Malacostraca</taxon>
        <taxon>Eumalacostraca</taxon>
        <taxon>Eucarida</taxon>
        <taxon>Decapoda</taxon>
        <taxon>Pleocyemata</taxon>
        <taxon>Caridea</taxon>
        <taxon>Atyoidea</taxon>
        <taxon>Atyidae</taxon>
        <taxon>Halocaridina</taxon>
    </lineage>
</organism>
<evidence type="ECO:0000256" key="3">
    <source>
        <dbReference type="ARBA" id="ARBA00023136"/>
    </source>
</evidence>
<gene>
    <name evidence="6" type="ORF">SK128_014661</name>
</gene>
<dbReference type="SUPFAM" id="SSF54236">
    <property type="entry name" value="Ubiquitin-like"/>
    <property type="match status" value="1"/>
</dbReference>
<evidence type="ECO:0000256" key="5">
    <source>
        <dbReference type="SAM" id="MobiDB-lite"/>
    </source>
</evidence>
<feature type="compositionally biased region" description="Polar residues" evidence="5">
    <location>
        <begin position="206"/>
        <end position="242"/>
    </location>
</feature>
<keyword evidence="3" id="KW-0472">Membrane</keyword>
<dbReference type="Gene3D" id="3.10.20.90">
    <property type="entry name" value="Phosphatidylinositol 3-kinase Catalytic Subunit, Chain A, domain 1"/>
    <property type="match status" value="1"/>
</dbReference>
<dbReference type="InterPro" id="IPR004241">
    <property type="entry name" value="Atg8-like"/>
</dbReference>
<comment type="subcellular location">
    <subcellularLocation>
        <location evidence="1">Membrane</location>
    </subcellularLocation>
</comment>
<comment type="similarity">
    <text evidence="2">Belongs to the ATG8 family.</text>
</comment>
<dbReference type="InterPro" id="IPR029071">
    <property type="entry name" value="Ubiquitin-like_domsf"/>
</dbReference>
<protein>
    <submittedName>
        <fullName evidence="6">Uncharacterized protein</fullName>
    </submittedName>
</protein>
<evidence type="ECO:0000256" key="4">
    <source>
        <dbReference type="ARBA" id="ARBA00023288"/>
    </source>
</evidence>
<dbReference type="Proteomes" id="UP001381693">
    <property type="component" value="Unassembled WGS sequence"/>
</dbReference>
<keyword evidence="7" id="KW-1185">Reference proteome</keyword>
<feature type="region of interest" description="Disordered" evidence="5">
    <location>
        <begin position="181"/>
        <end position="251"/>
    </location>
</feature>
<sequence>AVDEEKVELLHTSVEVRRRDAKVLQDKNNSMIPVIIEEYRLDELLQKTVDTLPSYYTVSEVLVTVKERTKPEKNMLQLCVINGEYPSAQDTVGFLYGKYHHYDLHLYIRINHVKITLHSSPKNIIKRQVRSCHKNNHPNKYKKLVNSPLQPRILEYSPNKSRKLVHCPVQPIKAVKSLIKTNKPVNSPVKPKKSSDVPDIPHKLVQSPTQPKKGDNSFNKPKKPSNSAQKSEKMNFSTNTTPVALRKLKLS</sequence>
<comment type="caution">
    <text evidence="6">The sequence shown here is derived from an EMBL/GenBank/DDBJ whole genome shotgun (WGS) entry which is preliminary data.</text>
</comment>
<dbReference type="EMBL" id="JAXCGZ010006401">
    <property type="protein sequence ID" value="KAK7079785.1"/>
    <property type="molecule type" value="Genomic_DNA"/>
</dbReference>
<reference evidence="6 7" key="1">
    <citation type="submission" date="2023-11" db="EMBL/GenBank/DDBJ databases">
        <title>Halocaridina rubra genome assembly.</title>
        <authorList>
            <person name="Smith C."/>
        </authorList>
    </citation>
    <scope>NUCLEOTIDE SEQUENCE [LARGE SCALE GENOMIC DNA]</scope>
    <source>
        <strain evidence="6">EP-1</strain>
        <tissue evidence="6">Whole</tissue>
    </source>
</reference>
<dbReference type="Pfam" id="PF02991">
    <property type="entry name" value="ATG8"/>
    <property type="match status" value="1"/>
</dbReference>
<evidence type="ECO:0000256" key="2">
    <source>
        <dbReference type="ARBA" id="ARBA00007293"/>
    </source>
</evidence>
<evidence type="ECO:0000313" key="7">
    <source>
        <dbReference type="Proteomes" id="UP001381693"/>
    </source>
</evidence>
<keyword evidence="4" id="KW-0449">Lipoprotein</keyword>
<feature type="non-terminal residue" evidence="6">
    <location>
        <position position="1"/>
    </location>
</feature>